<keyword evidence="1" id="KW-0805">Transcription regulation</keyword>
<sequence length="166" mass="18785">MADARPLSLLPTFVREEDLRRSIELMFFAYRDFTGEADAMLADAGFGRAHHRAIYFIGRHPGITVGGLLRILKITKQSLSRVLRELIDGGYVHQDTGARDRRQRLLALTPKGEALERELTGRQQARFARAFGETGAPAMEGFHQVLLGMLDPDERPEIERQLTRAR</sequence>
<proteinExistence type="predicted"/>
<dbReference type="EMBL" id="VDUZ01000091">
    <property type="protein sequence ID" value="TXL69268.1"/>
    <property type="molecule type" value="Genomic_DNA"/>
</dbReference>
<evidence type="ECO:0000313" key="6">
    <source>
        <dbReference type="Proteomes" id="UP000321638"/>
    </source>
</evidence>
<dbReference type="PROSITE" id="PS01117">
    <property type="entry name" value="HTH_MARR_1"/>
    <property type="match status" value="1"/>
</dbReference>
<dbReference type="InterPro" id="IPR036390">
    <property type="entry name" value="WH_DNA-bd_sf"/>
</dbReference>
<dbReference type="GO" id="GO:0006950">
    <property type="term" value="P:response to stress"/>
    <property type="evidence" value="ECO:0007669"/>
    <property type="project" value="TreeGrafter"/>
</dbReference>
<gene>
    <name evidence="5" type="ORF">FHP25_39740</name>
</gene>
<dbReference type="PANTHER" id="PTHR33164:SF44">
    <property type="entry name" value="TRANSCRIPTIONAL REGULATORY PROTEIN"/>
    <property type="match status" value="1"/>
</dbReference>
<keyword evidence="3" id="KW-0804">Transcription</keyword>
<reference evidence="5 6" key="1">
    <citation type="submission" date="2019-06" db="EMBL/GenBank/DDBJ databases">
        <title>New taxonomy in bacterial strain CC-CFT640, isolated from vineyard.</title>
        <authorList>
            <person name="Lin S.-Y."/>
            <person name="Tsai C.-F."/>
            <person name="Young C.-C."/>
        </authorList>
    </citation>
    <scope>NUCLEOTIDE SEQUENCE [LARGE SCALE GENOMIC DNA]</scope>
    <source>
        <strain evidence="5 6">CC-CFT640</strain>
    </source>
</reference>
<protein>
    <submittedName>
        <fullName evidence="5">MarR family transcriptional regulator</fullName>
    </submittedName>
</protein>
<dbReference type="InterPro" id="IPR036388">
    <property type="entry name" value="WH-like_DNA-bd_sf"/>
</dbReference>
<evidence type="ECO:0000256" key="3">
    <source>
        <dbReference type="ARBA" id="ARBA00023163"/>
    </source>
</evidence>
<dbReference type="RefSeq" id="WP_147852569.1">
    <property type="nucleotide sequence ID" value="NZ_DATAJT010000418.1"/>
</dbReference>
<evidence type="ECO:0000256" key="2">
    <source>
        <dbReference type="ARBA" id="ARBA00023125"/>
    </source>
</evidence>
<dbReference type="SMART" id="SM00347">
    <property type="entry name" value="HTH_MARR"/>
    <property type="match status" value="1"/>
</dbReference>
<dbReference type="PANTHER" id="PTHR33164">
    <property type="entry name" value="TRANSCRIPTIONAL REGULATOR, MARR FAMILY"/>
    <property type="match status" value="1"/>
</dbReference>
<comment type="caution">
    <text evidence="5">The sequence shown here is derived from an EMBL/GenBank/DDBJ whole genome shotgun (WGS) entry which is preliminary data.</text>
</comment>
<dbReference type="PROSITE" id="PS50995">
    <property type="entry name" value="HTH_MARR_2"/>
    <property type="match status" value="1"/>
</dbReference>
<dbReference type="InterPro" id="IPR000835">
    <property type="entry name" value="HTH_MarR-typ"/>
</dbReference>
<accession>A0A5C8P7C1</accession>
<dbReference type="GO" id="GO:0003700">
    <property type="term" value="F:DNA-binding transcription factor activity"/>
    <property type="evidence" value="ECO:0007669"/>
    <property type="project" value="InterPro"/>
</dbReference>
<evidence type="ECO:0000259" key="4">
    <source>
        <dbReference type="PROSITE" id="PS50995"/>
    </source>
</evidence>
<dbReference type="GO" id="GO:0003677">
    <property type="term" value="F:DNA binding"/>
    <property type="evidence" value="ECO:0007669"/>
    <property type="project" value="UniProtKB-KW"/>
</dbReference>
<dbReference type="InterPro" id="IPR039422">
    <property type="entry name" value="MarR/SlyA-like"/>
</dbReference>
<dbReference type="Pfam" id="PF12802">
    <property type="entry name" value="MarR_2"/>
    <property type="match status" value="1"/>
</dbReference>
<dbReference type="Gene3D" id="1.10.10.10">
    <property type="entry name" value="Winged helix-like DNA-binding domain superfamily/Winged helix DNA-binding domain"/>
    <property type="match status" value="1"/>
</dbReference>
<organism evidence="5 6">
    <name type="scientific">Vineibacter terrae</name>
    <dbReference type="NCBI Taxonomy" id="2586908"/>
    <lineage>
        <taxon>Bacteria</taxon>
        <taxon>Pseudomonadati</taxon>
        <taxon>Pseudomonadota</taxon>
        <taxon>Alphaproteobacteria</taxon>
        <taxon>Hyphomicrobiales</taxon>
        <taxon>Vineibacter</taxon>
    </lineage>
</organism>
<keyword evidence="6" id="KW-1185">Reference proteome</keyword>
<dbReference type="InterPro" id="IPR023187">
    <property type="entry name" value="Tscrpt_reg_MarR-type_CS"/>
</dbReference>
<dbReference type="AlphaFoldDB" id="A0A5C8P7C1"/>
<evidence type="ECO:0000313" key="5">
    <source>
        <dbReference type="EMBL" id="TXL69268.1"/>
    </source>
</evidence>
<keyword evidence="2" id="KW-0238">DNA-binding</keyword>
<dbReference type="SUPFAM" id="SSF46785">
    <property type="entry name" value="Winged helix' DNA-binding domain"/>
    <property type="match status" value="1"/>
</dbReference>
<dbReference type="Proteomes" id="UP000321638">
    <property type="component" value="Unassembled WGS sequence"/>
</dbReference>
<name>A0A5C8P7C1_9HYPH</name>
<feature type="domain" description="HTH marR-type" evidence="4">
    <location>
        <begin position="16"/>
        <end position="151"/>
    </location>
</feature>
<evidence type="ECO:0000256" key="1">
    <source>
        <dbReference type="ARBA" id="ARBA00023015"/>
    </source>
</evidence>
<dbReference type="OrthoDB" id="9799368at2"/>